<dbReference type="InterPro" id="IPR009057">
    <property type="entry name" value="Homeodomain-like_sf"/>
</dbReference>
<feature type="domain" description="HTH tetR-type" evidence="5">
    <location>
        <begin position="16"/>
        <end position="74"/>
    </location>
</feature>
<evidence type="ECO:0000313" key="7">
    <source>
        <dbReference type="Proteomes" id="UP000184111"/>
    </source>
</evidence>
<gene>
    <name evidence="6" type="ORF">SAMN05216499_14511</name>
</gene>
<evidence type="ECO:0000256" key="1">
    <source>
        <dbReference type="ARBA" id="ARBA00023015"/>
    </source>
</evidence>
<reference evidence="6 7" key="1">
    <citation type="submission" date="2016-11" db="EMBL/GenBank/DDBJ databases">
        <authorList>
            <person name="Jaros S."/>
            <person name="Januszkiewicz K."/>
            <person name="Wedrychowicz H."/>
        </authorList>
    </citation>
    <scope>NUCLEOTIDE SEQUENCE [LARGE SCALE GENOMIC DNA]</scope>
    <source>
        <strain evidence="6 7">CGMCC 4.2025</strain>
    </source>
</reference>
<organism evidence="6 7">
    <name type="scientific">Actinacidiphila paucisporea</name>
    <dbReference type="NCBI Taxonomy" id="310782"/>
    <lineage>
        <taxon>Bacteria</taxon>
        <taxon>Bacillati</taxon>
        <taxon>Actinomycetota</taxon>
        <taxon>Actinomycetes</taxon>
        <taxon>Kitasatosporales</taxon>
        <taxon>Streptomycetaceae</taxon>
        <taxon>Actinacidiphila</taxon>
    </lineage>
</organism>
<evidence type="ECO:0000256" key="2">
    <source>
        <dbReference type="ARBA" id="ARBA00023125"/>
    </source>
</evidence>
<evidence type="ECO:0000256" key="3">
    <source>
        <dbReference type="ARBA" id="ARBA00023163"/>
    </source>
</evidence>
<dbReference type="PROSITE" id="PS50977">
    <property type="entry name" value="HTH_TETR_2"/>
    <property type="match status" value="1"/>
</dbReference>
<dbReference type="Gene3D" id="1.10.357.10">
    <property type="entry name" value="Tetracycline Repressor, domain 2"/>
    <property type="match status" value="1"/>
</dbReference>
<dbReference type="PANTHER" id="PTHR30055">
    <property type="entry name" value="HTH-TYPE TRANSCRIPTIONAL REGULATOR RUTR"/>
    <property type="match status" value="1"/>
</dbReference>
<keyword evidence="2 4" id="KW-0238">DNA-binding</keyword>
<evidence type="ECO:0000256" key="4">
    <source>
        <dbReference type="PROSITE-ProRule" id="PRU00335"/>
    </source>
</evidence>
<protein>
    <submittedName>
        <fullName evidence="6">Transcriptional regulator, TetR family</fullName>
    </submittedName>
</protein>
<dbReference type="AlphaFoldDB" id="A0A1M7QVX9"/>
<dbReference type="GO" id="GO:0003700">
    <property type="term" value="F:DNA-binding transcription factor activity"/>
    <property type="evidence" value="ECO:0007669"/>
    <property type="project" value="TreeGrafter"/>
</dbReference>
<dbReference type="Pfam" id="PF00440">
    <property type="entry name" value="TetR_N"/>
    <property type="match status" value="1"/>
</dbReference>
<dbReference type="GO" id="GO:0000976">
    <property type="term" value="F:transcription cis-regulatory region binding"/>
    <property type="evidence" value="ECO:0007669"/>
    <property type="project" value="TreeGrafter"/>
</dbReference>
<dbReference type="InterPro" id="IPR050109">
    <property type="entry name" value="HTH-type_TetR-like_transc_reg"/>
</dbReference>
<dbReference type="EMBL" id="FRBI01000045">
    <property type="protein sequence ID" value="SHN35983.1"/>
    <property type="molecule type" value="Genomic_DNA"/>
</dbReference>
<keyword evidence="3" id="KW-0804">Transcription</keyword>
<dbReference type="Proteomes" id="UP000184111">
    <property type="component" value="Unassembled WGS sequence"/>
</dbReference>
<dbReference type="SUPFAM" id="SSF46689">
    <property type="entry name" value="Homeodomain-like"/>
    <property type="match status" value="1"/>
</dbReference>
<dbReference type="PANTHER" id="PTHR30055:SF234">
    <property type="entry name" value="HTH-TYPE TRANSCRIPTIONAL REGULATOR BETI"/>
    <property type="match status" value="1"/>
</dbReference>
<evidence type="ECO:0000259" key="5">
    <source>
        <dbReference type="PROSITE" id="PS50977"/>
    </source>
</evidence>
<dbReference type="STRING" id="310782.SAMN05216499_14511"/>
<keyword evidence="7" id="KW-1185">Reference proteome</keyword>
<name>A0A1M7QVX9_9ACTN</name>
<evidence type="ECO:0000313" key="6">
    <source>
        <dbReference type="EMBL" id="SHN35983.1"/>
    </source>
</evidence>
<keyword evidence="1" id="KW-0805">Transcription regulation</keyword>
<sequence length="209" mass="22180">MSPRPYEMGRRQSSVDETRGRIVAAARDLLVEKGIVAVDAVARRADVSRATVYYQFGTKIGLLEALCDDLAARGHMQQLAEAFGLIDAHAALRAFVHTIADFWAVDRACTRRLRGLAALDPDVGQVIGARDERRRAGAEVLARRLATADGDPASEGSQMNGRFAAVLYTLTGFEVFDSLAGDGPLAEAAPTVLALLHAALGDPPPGADA</sequence>
<feature type="DNA-binding region" description="H-T-H motif" evidence="4">
    <location>
        <begin position="37"/>
        <end position="56"/>
    </location>
</feature>
<accession>A0A1M7QVX9</accession>
<dbReference type="OrthoDB" id="4371863at2"/>
<proteinExistence type="predicted"/>
<dbReference type="InterPro" id="IPR001647">
    <property type="entry name" value="HTH_TetR"/>
</dbReference>